<protein>
    <submittedName>
        <fullName evidence="1">Uncharacterized protein</fullName>
    </submittedName>
</protein>
<organism evidence="1 2">
    <name type="scientific">Pleurodeles waltl</name>
    <name type="common">Iberian ribbed newt</name>
    <dbReference type="NCBI Taxonomy" id="8319"/>
    <lineage>
        <taxon>Eukaryota</taxon>
        <taxon>Metazoa</taxon>
        <taxon>Chordata</taxon>
        <taxon>Craniata</taxon>
        <taxon>Vertebrata</taxon>
        <taxon>Euteleostomi</taxon>
        <taxon>Amphibia</taxon>
        <taxon>Batrachia</taxon>
        <taxon>Caudata</taxon>
        <taxon>Salamandroidea</taxon>
        <taxon>Salamandridae</taxon>
        <taxon>Pleurodelinae</taxon>
        <taxon>Pleurodeles</taxon>
    </lineage>
</organism>
<evidence type="ECO:0000313" key="1">
    <source>
        <dbReference type="EMBL" id="KAJ1140616.1"/>
    </source>
</evidence>
<dbReference type="EMBL" id="JANPWB010000010">
    <property type="protein sequence ID" value="KAJ1140616.1"/>
    <property type="molecule type" value="Genomic_DNA"/>
</dbReference>
<sequence length="86" mass="9482">MERRVEILEYRAEKQSPQKQYPSDQAAGAGRGAQYAEVFGKLVETVLERHAGGLGVDGWALTLSDSSQDLETSGLHEITYGKGEQW</sequence>
<reference evidence="1" key="1">
    <citation type="journal article" date="2022" name="bioRxiv">
        <title>Sequencing and chromosome-scale assembly of the giantPleurodeles waltlgenome.</title>
        <authorList>
            <person name="Brown T."/>
            <person name="Elewa A."/>
            <person name="Iarovenko S."/>
            <person name="Subramanian E."/>
            <person name="Araus A.J."/>
            <person name="Petzold A."/>
            <person name="Susuki M."/>
            <person name="Suzuki K.-i.T."/>
            <person name="Hayashi T."/>
            <person name="Toyoda A."/>
            <person name="Oliveira C."/>
            <person name="Osipova E."/>
            <person name="Leigh N.D."/>
            <person name="Simon A."/>
            <person name="Yun M.H."/>
        </authorList>
    </citation>
    <scope>NUCLEOTIDE SEQUENCE</scope>
    <source>
        <strain evidence="1">20211129_DDA</strain>
        <tissue evidence="1">Liver</tissue>
    </source>
</reference>
<evidence type="ECO:0000313" key="2">
    <source>
        <dbReference type="Proteomes" id="UP001066276"/>
    </source>
</evidence>
<dbReference type="Proteomes" id="UP001066276">
    <property type="component" value="Chromosome 6"/>
</dbReference>
<name>A0AAV7QJ95_PLEWA</name>
<comment type="caution">
    <text evidence="1">The sequence shown here is derived from an EMBL/GenBank/DDBJ whole genome shotgun (WGS) entry which is preliminary data.</text>
</comment>
<accession>A0AAV7QJ95</accession>
<proteinExistence type="predicted"/>
<keyword evidence="2" id="KW-1185">Reference proteome</keyword>
<gene>
    <name evidence="1" type="ORF">NDU88_006965</name>
</gene>
<dbReference type="AlphaFoldDB" id="A0AAV7QJ95"/>